<proteinExistence type="predicted"/>
<dbReference type="EMBL" id="LPWF01000025">
    <property type="protein sequence ID" value="ODR97623.1"/>
    <property type="molecule type" value="Genomic_DNA"/>
</dbReference>
<sequence>MMTMSVVGITVTLVLGLVLTFNWARYGGSSFVGVWGLSMLVLSVGIVVASVSSLAGLLSVLAFGQAAMILSDGIKCNACREFAGRESSLVYVVAGPLLFLLVVNSGLVETFNGRLMLVCTLLAAYNFAAAAELIYANGEHLPSRWPAAVLLVITGLSFLSWLPLIVARPIVEIGQVFLSGWFPAVLLVTLLLRTALAFIVLAMAKERQEQEQRTDALTDSLTGLPNRRALFEAADVIGQRRILGGGTPVSVLILDLDHFKDTNDSYGHEFGDEVLKLFARTLVKTLDDKGIVGRLGGEEFAAILPGVDATAAVVAAEALRRAFARSAAFVNGLAIGATVSVGVASDVEVDTDLSGCSGRADARALCRPRAGRNQVALLESDDQRVLPAGSTIRTSPSRLRPTPPITKRQTVRID</sequence>
<organism evidence="6 7">
    <name type="scientific">Methyloceanibacter superfactus</name>
    <dbReference type="NCBI Taxonomy" id="1774969"/>
    <lineage>
        <taxon>Bacteria</taxon>
        <taxon>Pseudomonadati</taxon>
        <taxon>Pseudomonadota</taxon>
        <taxon>Alphaproteobacteria</taxon>
        <taxon>Hyphomicrobiales</taxon>
        <taxon>Hyphomicrobiaceae</taxon>
        <taxon>Methyloceanibacter</taxon>
    </lineage>
</organism>
<dbReference type="InterPro" id="IPR000160">
    <property type="entry name" value="GGDEF_dom"/>
</dbReference>
<dbReference type="SUPFAM" id="SSF55073">
    <property type="entry name" value="Nucleotide cyclase"/>
    <property type="match status" value="1"/>
</dbReference>
<dbReference type="InterPro" id="IPR029787">
    <property type="entry name" value="Nucleotide_cyclase"/>
</dbReference>
<dbReference type="PROSITE" id="PS50887">
    <property type="entry name" value="GGDEF"/>
    <property type="match status" value="1"/>
</dbReference>
<feature type="transmembrane region" description="Helical" evidence="4">
    <location>
        <begin position="178"/>
        <end position="204"/>
    </location>
</feature>
<evidence type="ECO:0000256" key="4">
    <source>
        <dbReference type="SAM" id="Phobius"/>
    </source>
</evidence>
<keyword evidence="4" id="KW-0812">Transmembrane</keyword>
<dbReference type="GO" id="GO:0005886">
    <property type="term" value="C:plasma membrane"/>
    <property type="evidence" value="ECO:0007669"/>
    <property type="project" value="TreeGrafter"/>
</dbReference>
<keyword evidence="4" id="KW-0472">Membrane</keyword>
<dbReference type="CDD" id="cd01949">
    <property type="entry name" value="GGDEF"/>
    <property type="match status" value="1"/>
</dbReference>
<dbReference type="EC" id="2.7.7.65" evidence="1"/>
<keyword evidence="4" id="KW-1133">Transmembrane helix</keyword>
<comment type="caution">
    <text evidence="6">The sequence shown here is derived from an EMBL/GenBank/DDBJ whole genome shotgun (WGS) entry which is preliminary data.</text>
</comment>
<evidence type="ECO:0000256" key="2">
    <source>
        <dbReference type="ARBA" id="ARBA00034247"/>
    </source>
</evidence>
<dbReference type="GO" id="GO:0052621">
    <property type="term" value="F:diguanylate cyclase activity"/>
    <property type="evidence" value="ECO:0007669"/>
    <property type="project" value="UniProtKB-EC"/>
</dbReference>
<feature type="transmembrane region" description="Helical" evidence="4">
    <location>
        <begin position="147"/>
        <end position="166"/>
    </location>
</feature>
<feature type="region of interest" description="Disordered" evidence="3">
    <location>
        <begin position="387"/>
        <end position="414"/>
    </location>
</feature>
<dbReference type="Gene3D" id="3.30.70.270">
    <property type="match status" value="1"/>
</dbReference>
<feature type="domain" description="GGDEF" evidence="5">
    <location>
        <begin position="247"/>
        <end position="380"/>
    </location>
</feature>
<evidence type="ECO:0000313" key="7">
    <source>
        <dbReference type="Proteomes" id="UP000094472"/>
    </source>
</evidence>
<feature type="transmembrane region" description="Helical" evidence="4">
    <location>
        <begin position="34"/>
        <end position="67"/>
    </location>
</feature>
<gene>
    <name evidence="6" type="ORF">AUC69_10965</name>
</gene>
<keyword evidence="7" id="KW-1185">Reference proteome</keyword>
<dbReference type="GO" id="GO:0043709">
    <property type="term" value="P:cell adhesion involved in single-species biofilm formation"/>
    <property type="evidence" value="ECO:0007669"/>
    <property type="project" value="TreeGrafter"/>
</dbReference>
<feature type="compositionally biased region" description="Low complexity" evidence="3">
    <location>
        <begin position="390"/>
        <end position="400"/>
    </location>
</feature>
<comment type="catalytic activity">
    <reaction evidence="2">
        <text>2 GTP = 3',3'-c-di-GMP + 2 diphosphate</text>
        <dbReference type="Rhea" id="RHEA:24898"/>
        <dbReference type="ChEBI" id="CHEBI:33019"/>
        <dbReference type="ChEBI" id="CHEBI:37565"/>
        <dbReference type="ChEBI" id="CHEBI:58805"/>
        <dbReference type="EC" id="2.7.7.65"/>
    </reaction>
</comment>
<dbReference type="PANTHER" id="PTHR45138:SF9">
    <property type="entry name" value="DIGUANYLATE CYCLASE DGCM-RELATED"/>
    <property type="match status" value="1"/>
</dbReference>
<name>A0A1E3VVR6_9HYPH</name>
<dbReference type="NCBIfam" id="TIGR00254">
    <property type="entry name" value="GGDEF"/>
    <property type="match status" value="1"/>
</dbReference>
<protein>
    <recommendedName>
        <fullName evidence="1">diguanylate cyclase</fullName>
        <ecNumber evidence="1">2.7.7.65</ecNumber>
    </recommendedName>
</protein>
<dbReference type="Pfam" id="PF00990">
    <property type="entry name" value="GGDEF"/>
    <property type="match status" value="1"/>
</dbReference>
<dbReference type="AlphaFoldDB" id="A0A1E3VVR6"/>
<dbReference type="PANTHER" id="PTHR45138">
    <property type="entry name" value="REGULATORY COMPONENTS OF SENSORY TRANSDUCTION SYSTEM"/>
    <property type="match status" value="1"/>
</dbReference>
<feature type="transmembrane region" description="Helical" evidence="4">
    <location>
        <begin position="114"/>
        <end position="135"/>
    </location>
</feature>
<dbReference type="GO" id="GO:1902201">
    <property type="term" value="P:negative regulation of bacterial-type flagellum-dependent cell motility"/>
    <property type="evidence" value="ECO:0007669"/>
    <property type="project" value="TreeGrafter"/>
</dbReference>
<dbReference type="STRING" id="1774969.AUC69_10965"/>
<dbReference type="InterPro" id="IPR043128">
    <property type="entry name" value="Rev_trsase/Diguanyl_cyclase"/>
</dbReference>
<evidence type="ECO:0000256" key="3">
    <source>
        <dbReference type="SAM" id="MobiDB-lite"/>
    </source>
</evidence>
<accession>A0A1E3VVR6</accession>
<feature type="transmembrane region" description="Helical" evidence="4">
    <location>
        <begin position="88"/>
        <end position="108"/>
    </location>
</feature>
<reference evidence="6 7" key="1">
    <citation type="journal article" date="2016" name="Environ. Microbiol.">
        <title>New Methyloceanibacter diversity from North Sea sediments includes methanotroph containing solely the soluble methane monooxygenase.</title>
        <authorList>
            <person name="Vekeman B."/>
            <person name="Kerckhof F.M."/>
            <person name="Cremers G."/>
            <person name="de Vos P."/>
            <person name="Vandamme P."/>
            <person name="Boon N."/>
            <person name="Op den Camp H.J."/>
            <person name="Heylen K."/>
        </authorList>
    </citation>
    <scope>NUCLEOTIDE SEQUENCE [LARGE SCALE GENOMIC DNA]</scope>
    <source>
        <strain evidence="6 7">R-67175</strain>
    </source>
</reference>
<evidence type="ECO:0000259" key="5">
    <source>
        <dbReference type="PROSITE" id="PS50887"/>
    </source>
</evidence>
<dbReference type="SMART" id="SM00267">
    <property type="entry name" value="GGDEF"/>
    <property type="match status" value="1"/>
</dbReference>
<dbReference type="InterPro" id="IPR050469">
    <property type="entry name" value="Diguanylate_Cyclase"/>
</dbReference>
<evidence type="ECO:0000256" key="1">
    <source>
        <dbReference type="ARBA" id="ARBA00012528"/>
    </source>
</evidence>
<dbReference type="Proteomes" id="UP000094472">
    <property type="component" value="Unassembled WGS sequence"/>
</dbReference>
<evidence type="ECO:0000313" key="6">
    <source>
        <dbReference type="EMBL" id="ODR97623.1"/>
    </source>
</evidence>